<dbReference type="EMBL" id="BAAAHQ010000082">
    <property type="protein sequence ID" value="GAA0955003.1"/>
    <property type="molecule type" value="Genomic_DNA"/>
</dbReference>
<evidence type="ECO:0000313" key="1">
    <source>
        <dbReference type="EMBL" id="GAA0955003.1"/>
    </source>
</evidence>
<dbReference type="RefSeq" id="WP_343955563.1">
    <property type="nucleotide sequence ID" value="NZ_BAAAHQ010000082.1"/>
</dbReference>
<sequence length="186" mass="20369">MLAELADIEARLGRTLLPNETIAVASLIEDVSALVTAYCRRDFRAHVNGVVTLEGWAERELKLPGAPVTQVYRVEMDRQEVTEWKLVGSSLWRRYGWQKVIGDPLPSEIKVTYTHGSSAVPGDVKAVVCNEVLRVLGKEVGATSETLGDHAIVYESGSGSIALSRSAKGSLNRFRQRIGSAPLRRP</sequence>
<gene>
    <name evidence="1" type="ORF">GCM10009560_79020</name>
</gene>
<proteinExistence type="predicted"/>
<organism evidence="1 2">
    <name type="scientific">Nonomuraea longicatena</name>
    <dbReference type="NCBI Taxonomy" id="83682"/>
    <lineage>
        <taxon>Bacteria</taxon>
        <taxon>Bacillati</taxon>
        <taxon>Actinomycetota</taxon>
        <taxon>Actinomycetes</taxon>
        <taxon>Streptosporangiales</taxon>
        <taxon>Streptosporangiaceae</taxon>
        <taxon>Nonomuraea</taxon>
    </lineage>
</organism>
<reference evidence="2" key="1">
    <citation type="journal article" date="2019" name="Int. J. Syst. Evol. Microbiol.">
        <title>The Global Catalogue of Microorganisms (GCM) 10K type strain sequencing project: providing services to taxonomists for standard genome sequencing and annotation.</title>
        <authorList>
            <consortium name="The Broad Institute Genomics Platform"/>
            <consortium name="The Broad Institute Genome Sequencing Center for Infectious Disease"/>
            <person name="Wu L."/>
            <person name="Ma J."/>
        </authorList>
    </citation>
    <scope>NUCLEOTIDE SEQUENCE [LARGE SCALE GENOMIC DNA]</scope>
    <source>
        <strain evidence="2">JCM 11136</strain>
    </source>
</reference>
<evidence type="ECO:0000313" key="2">
    <source>
        <dbReference type="Proteomes" id="UP001501578"/>
    </source>
</evidence>
<comment type="caution">
    <text evidence="1">The sequence shown here is derived from an EMBL/GenBank/DDBJ whole genome shotgun (WGS) entry which is preliminary data.</text>
</comment>
<keyword evidence="2" id="KW-1185">Reference proteome</keyword>
<accession>A0ABP4BUC6</accession>
<name>A0ABP4BUC6_9ACTN</name>
<protein>
    <submittedName>
        <fullName evidence="1">Uncharacterized protein</fullName>
    </submittedName>
</protein>
<dbReference type="Proteomes" id="UP001501578">
    <property type="component" value="Unassembled WGS sequence"/>
</dbReference>